<evidence type="ECO:0000256" key="1">
    <source>
        <dbReference type="RuleBase" id="RU000487"/>
    </source>
</evidence>
<evidence type="ECO:0000313" key="2">
    <source>
        <dbReference type="EMBL" id="GAN05475.1"/>
    </source>
</evidence>
<comment type="similarity">
    <text evidence="1">Belongs to the actin family.</text>
</comment>
<protein>
    <submittedName>
        <fullName evidence="2">Actin-like ATPase domain-containing protein</fullName>
    </submittedName>
</protein>
<dbReference type="Gene3D" id="3.90.640.10">
    <property type="entry name" value="Actin, Chain A, domain 4"/>
    <property type="match status" value="1"/>
</dbReference>
<proteinExistence type="inferred from homology"/>
<dbReference type="AlphaFoldDB" id="A0A0C9LUR3"/>
<sequence>MTTTSVSSEPLSSNYLSNYSSTSSFHNFTRRHSIYGTEDRVVLDIGSLYIKCGFSGESSPRHLVPTWSYLGKSRDADGQVMRVNKELNELYSLDIMAKGNLNDIEERLKKLLHDIYFRLLLTDPKSRKVIICESPLAPVILKQMIARLLFDYFQVPSISFVPIHLMALLTTGITTGLIIDVGNLETSVLPIYVSRPLIPYISTTPLAGKALTRRLKDLLFEHGRFIPPSNLHLSLAPHNNIPDNILTPELLEDIKTRVIFCSPLMIGQQQHQNPSSLLEAYKNFSSATDLYYPITLKDGTRATLLLPGWVRERAVEVLFEGDEDEPSIAQCILDSLLKLQPDLRKPLISSMLFIGGTSLLPGFQSRMKQELLRIMKDPLDYEKRRYGSLLRLHKSVKFIDNPEEKGAGRIFMNNVRGWIGGSLVGSLKLSGEEITKEKFFGTVTDWSIGNWNNVGESLDRELNNVEKRIICLPDPPHHKKSSISDFAVP</sequence>
<keyword evidence="3" id="KW-1185">Reference proteome</keyword>
<dbReference type="OrthoDB" id="337660at2759"/>
<dbReference type="PANTHER" id="PTHR11937">
    <property type="entry name" value="ACTIN"/>
    <property type="match status" value="1"/>
</dbReference>
<reference evidence="2" key="1">
    <citation type="submission" date="2014-09" db="EMBL/GenBank/DDBJ databases">
        <title>Draft genome sequence of an oleaginous Mucoromycotina fungus Mucor ambiguus NBRC6742.</title>
        <authorList>
            <person name="Takeda I."/>
            <person name="Yamane N."/>
            <person name="Morita T."/>
            <person name="Tamano K."/>
            <person name="Machida M."/>
            <person name="Baker S."/>
            <person name="Koike H."/>
        </authorList>
    </citation>
    <scope>NUCLEOTIDE SEQUENCE</scope>
    <source>
        <strain evidence="2">NBRC 6742</strain>
    </source>
</reference>
<dbReference type="InterPro" id="IPR004000">
    <property type="entry name" value="Actin"/>
</dbReference>
<dbReference type="SMART" id="SM00268">
    <property type="entry name" value="ACTIN"/>
    <property type="match status" value="1"/>
</dbReference>
<dbReference type="Pfam" id="PF00022">
    <property type="entry name" value="Actin"/>
    <property type="match status" value="1"/>
</dbReference>
<dbReference type="Proteomes" id="UP000053815">
    <property type="component" value="Unassembled WGS sequence"/>
</dbReference>
<dbReference type="InterPro" id="IPR043129">
    <property type="entry name" value="ATPase_NBD"/>
</dbReference>
<dbReference type="CDD" id="cd10207">
    <property type="entry name" value="ASKHA_NBD_Arp10"/>
    <property type="match status" value="1"/>
</dbReference>
<accession>A0A0C9LUR3</accession>
<evidence type="ECO:0000313" key="3">
    <source>
        <dbReference type="Proteomes" id="UP000053815"/>
    </source>
</evidence>
<gene>
    <name evidence="2" type="ORF">MAM1_0093d04946</name>
</gene>
<organism evidence="2">
    <name type="scientific">Mucor ambiguus</name>
    <dbReference type="NCBI Taxonomy" id="91626"/>
    <lineage>
        <taxon>Eukaryota</taxon>
        <taxon>Fungi</taxon>
        <taxon>Fungi incertae sedis</taxon>
        <taxon>Mucoromycota</taxon>
        <taxon>Mucoromycotina</taxon>
        <taxon>Mucoromycetes</taxon>
        <taxon>Mucorales</taxon>
        <taxon>Mucorineae</taxon>
        <taxon>Mucoraceae</taxon>
        <taxon>Mucor</taxon>
    </lineage>
</organism>
<dbReference type="STRING" id="91626.A0A0C9LUR3"/>
<name>A0A0C9LUR3_9FUNG</name>
<dbReference type="Gene3D" id="3.30.420.40">
    <property type="match status" value="2"/>
</dbReference>
<dbReference type="EMBL" id="DF836382">
    <property type="protein sequence ID" value="GAN05475.1"/>
    <property type="molecule type" value="Genomic_DNA"/>
</dbReference>
<dbReference type="SUPFAM" id="SSF53067">
    <property type="entry name" value="Actin-like ATPase domain"/>
    <property type="match status" value="2"/>
</dbReference>